<dbReference type="PROSITE" id="PS00676">
    <property type="entry name" value="SIGMA54_INTERACT_2"/>
    <property type="match status" value="1"/>
</dbReference>
<dbReference type="Pfam" id="PF00158">
    <property type="entry name" value="Sigma54_activat"/>
    <property type="match status" value="1"/>
</dbReference>
<dbReference type="InterPro" id="IPR045865">
    <property type="entry name" value="ACT-like_dom_sf"/>
</dbReference>
<evidence type="ECO:0000256" key="6">
    <source>
        <dbReference type="ARBA" id="ARBA00022840"/>
    </source>
</evidence>
<evidence type="ECO:0000256" key="2">
    <source>
        <dbReference type="ARBA" id="ARBA00022490"/>
    </source>
</evidence>
<dbReference type="SUPFAM" id="SSF52540">
    <property type="entry name" value="P-loop containing nucleoside triphosphate hydrolases"/>
    <property type="match status" value="1"/>
</dbReference>
<evidence type="ECO:0000256" key="11">
    <source>
        <dbReference type="ARBA" id="ARBA00029500"/>
    </source>
</evidence>
<evidence type="ECO:0000256" key="10">
    <source>
        <dbReference type="ARBA" id="ARBA00023163"/>
    </source>
</evidence>
<dbReference type="SUPFAM" id="SSF55021">
    <property type="entry name" value="ACT-like"/>
    <property type="match status" value="1"/>
</dbReference>
<dbReference type="Gene3D" id="1.10.8.60">
    <property type="match status" value="1"/>
</dbReference>
<dbReference type="Gene3D" id="1.10.10.60">
    <property type="entry name" value="Homeodomain-like"/>
    <property type="match status" value="1"/>
</dbReference>
<dbReference type="InterPro" id="IPR002912">
    <property type="entry name" value="ACT_dom"/>
</dbReference>
<keyword evidence="5" id="KW-0058">Aromatic hydrocarbons catabolism</keyword>
<dbReference type="PANTHER" id="PTHR32071:SF3">
    <property type="entry name" value="HTH-TYPE TRANSCRIPTIONAL REGULATORY PROTEIN TYRR"/>
    <property type="match status" value="1"/>
</dbReference>
<dbReference type="InterPro" id="IPR025944">
    <property type="entry name" value="Sigma_54_int_dom_CS"/>
</dbReference>
<dbReference type="Pfam" id="PF25601">
    <property type="entry name" value="AAA_lid_14"/>
    <property type="match status" value="1"/>
</dbReference>
<evidence type="ECO:0000259" key="14">
    <source>
        <dbReference type="PROSITE" id="PS51671"/>
    </source>
</evidence>
<evidence type="ECO:0000313" key="16">
    <source>
        <dbReference type="Proteomes" id="UP001501321"/>
    </source>
</evidence>
<dbReference type="CDD" id="cd00130">
    <property type="entry name" value="PAS"/>
    <property type="match status" value="1"/>
</dbReference>
<dbReference type="SUPFAM" id="SSF46689">
    <property type="entry name" value="Homeodomain-like"/>
    <property type="match status" value="1"/>
</dbReference>
<keyword evidence="3" id="KW-0678">Repressor</keyword>
<keyword evidence="10" id="KW-0804">Transcription</keyword>
<dbReference type="Gene3D" id="3.30.450.20">
    <property type="entry name" value="PAS domain"/>
    <property type="match status" value="1"/>
</dbReference>
<feature type="domain" description="ACT" evidence="14">
    <location>
        <begin position="2"/>
        <end position="72"/>
    </location>
</feature>
<evidence type="ECO:0000256" key="5">
    <source>
        <dbReference type="ARBA" id="ARBA00022797"/>
    </source>
</evidence>
<dbReference type="PROSITE" id="PS00675">
    <property type="entry name" value="SIGMA54_INTERACT_1"/>
    <property type="match status" value="1"/>
</dbReference>
<dbReference type="PROSITE" id="PS50045">
    <property type="entry name" value="SIGMA54_INTERACT_4"/>
    <property type="match status" value="1"/>
</dbReference>
<dbReference type="InterPro" id="IPR058031">
    <property type="entry name" value="AAA_lid_NorR"/>
</dbReference>
<dbReference type="NCBIfam" id="TIGR04381">
    <property type="entry name" value="HTH_TypR"/>
    <property type="match status" value="1"/>
</dbReference>
<dbReference type="Gene3D" id="3.40.50.300">
    <property type="entry name" value="P-loop containing nucleotide triphosphate hydrolases"/>
    <property type="match status" value="1"/>
</dbReference>
<dbReference type="PROSITE" id="PS50112">
    <property type="entry name" value="PAS"/>
    <property type="match status" value="1"/>
</dbReference>
<evidence type="ECO:0000256" key="7">
    <source>
        <dbReference type="ARBA" id="ARBA00023015"/>
    </source>
</evidence>
<comment type="caution">
    <text evidence="15">The sequence shown here is derived from an EMBL/GenBank/DDBJ whole genome shotgun (WGS) entry which is preliminary data.</text>
</comment>
<comment type="subcellular location">
    <subcellularLocation>
        <location evidence="1">Cytoplasm</location>
    </subcellularLocation>
</comment>
<keyword evidence="6" id="KW-0067">ATP-binding</keyword>
<dbReference type="PROSITE" id="PS51671">
    <property type="entry name" value="ACT"/>
    <property type="match status" value="1"/>
</dbReference>
<evidence type="ECO:0000259" key="13">
    <source>
        <dbReference type="PROSITE" id="PS50112"/>
    </source>
</evidence>
<dbReference type="InterPro" id="IPR035965">
    <property type="entry name" value="PAS-like_dom_sf"/>
</dbReference>
<evidence type="ECO:0000259" key="12">
    <source>
        <dbReference type="PROSITE" id="PS50045"/>
    </source>
</evidence>
<evidence type="ECO:0000256" key="4">
    <source>
        <dbReference type="ARBA" id="ARBA00022741"/>
    </source>
</evidence>
<evidence type="ECO:0000256" key="1">
    <source>
        <dbReference type="ARBA" id="ARBA00004496"/>
    </source>
</evidence>
<protein>
    <recommendedName>
        <fullName evidence="11">HTH-type transcriptional regulatory protein TyrR</fullName>
    </recommendedName>
</protein>
<organism evidence="15 16">
    <name type="scientific">Pseudaeromonas paramecii</name>
    <dbReference type="NCBI Taxonomy" id="2138166"/>
    <lineage>
        <taxon>Bacteria</taxon>
        <taxon>Pseudomonadati</taxon>
        <taxon>Pseudomonadota</taxon>
        <taxon>Gammaproteobacteria</taxon>
        <taxon>Aeromonadales</taxon>
        <taxon>Aeromonadaceae</taxon>
        <taxon>Pseudaeromonas</taxon>
    </lineage>
</organism>
<dbReference type="InterPro" id="IPR025662">
    <property type="entry name" value="Sigma_54_int_dom_ATP-bd_1"/>
</dbReference>
<dbReference type="SMART" id="SM00382">
    <property type="entry name" value="AAA"/>
    <property type="match status" value="1"/>
</dbReference>
<feature type="domain" description="Sigma-54 factor interaction" evidence="12">
    <location>
        <begin position="206"/>
        <end position="435"/>
    </location>
</feature>
<dbReference type="NCBIfam" id="NF008085">
    <property type="entry name" value="PRK10820.1"/>
    <property type="match status" value="1"/>
</dbReference>
<evidence type="ECO:0000313" key="15">
    <source>
        <dbReference type="EMBL" id="GAA4492330.1"/>
    </source>
</evidence>
<dbReference type="InterPro" id="IPR030828">
    <property type="entry name" value="HTH_TyrR"/>
</dbReference>
<evidence type="ECO:0000256" key="8">
    <source>
        <dbReference type="ARBA" id="ARBA00023125"/>
    </source>
</evidence>
<dbReference type="SUPFAM" id="SSF55785">
    <property type="entry name" value="PYP-like sensor domain (PAS domain)"/>
    <property type="match status" value="1"/>
</dbReference>
<accession>A0ABP8PVI9</accession>
<keyword evidence="2" id="KW-0963">Cytoplasm</keyword>
<dbReference type="Gene3D" id="3.30.70.260">
    <property type="match status" value="1"/>
</dbReference>
<keyword evidence="8" id="KW-0238">DNA-binding</keyword>
<evidence type="ECO:0000256" key="9">
    <source>
        <dbReference type="ARBA" id="ARBA00023159"/>
    </source>
</evidence>
<dbReference type="Pfam" id="PF18024">
    <property type="entry name" value="HTH_50"/>
    <property type="match status" value="1"/>
</dbReference>
<dbReference type="CDD" id="cd00009">
    <property type="entry name" value="AAA"/>
    <property type="match status" value="1"/>
</dbReference>
<dbReference type="SMART" id="SM00091">
    <property type="entry name" value="PAS"/>
    <property type="match status" value="1"/>
</dbReference>
<dbReference type="RefSeq" id="WP_345008903.1">
    <property type="nucleotide sequence ID" value="NZ_BAABFC010000001.1"/>
</dbReference>
<keyword evidence="4" id="KW-0547">Nucleotide-binding</keyword>
<gene>
    <name evidence="15" type="primary">tyrR</name>
    <name evidence="15" type="ORF">GCM10023095_00640</name>
</gene>
<dbReference type="InterPro" id="IPR009057">
    <property type="entry name" value="Homeodomain-like_sf"/>
</dbReference>
<dbReference type="Pfam" id="PF00989">
    <property type="entry name" value="PAS"/>
    <property type="match status" value="1"/>
</dbReference>
<reference evidence="16" key="1">
    <citation type="journal article" date="2019" name="Int. J. Syst. Evol. Microbiol.">
        <title>The Global Catalogue of Microorganisms (GCM) 10K type strain sequencing project: providing services to taxonomists for standard genome sequencing and annotation.</title>
        <authorList>
            <consortium name="The Broad Institute Genomics Platform"/>
            <consortium name="The Broad Institute Genome Sequencing Center for Infectious Disease"/>
            <person name="Wu L."/>
            <person name="Ma J."/>
        </authorList>
    </citation>
    <scope>NUCLEOTIDE SEQUENCE [LARGE SCALE GENOMIC DNA]</scope>
    <source>
        <strain evidence="16">JCM 32226</strain>
    </source>
</reference>
<keyword evidence="7" id="KW-0805">Transcription regulation</keyword>
<dbReference type="CDD" id="cd04877">
    <property type="entry name" value="ACT_TyrR"/>
    <property type="match status" value="1"/>
</dbReference>
<sequence>MRLQVSCEDRLGLTRELLARLEEHSIDLRGIELDVAGVIYLHFPELDFSRLQQLMPEIRRIQGVLDVKTVAWMPSEREHHEVAALLKALPDLVFAIDAKGRINHVNEAVLNILRLGLKDVLGLQVGSFLRGFAFLAWLDAGACQPETCKLSFAGEEYLADILPISIPEGASQECLAGALVVLKSARRVGHHFSLLHADDDSRFELFTAQSEAMRSLLHQACRLAMQDLPLLIAGETGTGKEMLARACHKGSLRAGGPFMTLNCAALPDEVAEHELFGSAPGAFGAAWPGKRGLLEQANGGSFLLDEVAEMSPLLQSKLLRVLEDGRFHRVGQEQEVRVDVRILCTTRQSLAERVRQGRFREDLYFRLSALQLELPPLRRRQADIGPMTRQLVSRICDELQRSHPRLGRSLLEFVAQYPWPGNVRQLKNALYQALTLLDADELRPEDLRLPLLEQEEPISDQWFDGSLPEAAKRFEQLMLSRLYPLYPSSRQLAKRLGISHTAVANKLREYGIGRGGGED</sequence>
<dbReference type="InterPro" id="IPR013767">
    <property type="entry name" value="PAS_fold"/>
</dbReference>
<dbReference type="InterPro" id="IPR027417">
    <property type="entry name" value="P-loop_NTPase"/>
</dbReference>
<proteinExistence type="predicted"/>
<dbReference type="InterPro" id="IPR025943">
    <property type="entry name" value="Sigma_54_int_dom_ATP-bd_2"/>
</dbReference>
<dbReference type="PANTHER" id="PTHR32071">
    <property type="entry name" value="TRANSCRIPTIONAL REGULATORY PROTEIN"/>
    <property type="match status" value="1"/>
</dbReference>
<dbReference type="EMBL" id="BAABFC010000001">
    <property type="protein sequence ID" value="GAA4492330.1"/>
    <property type="molecule type" value="Genomic_DNA"/>
</dbReference>
<name>A0ABP8PVI9_9GAMM</name>
<dbReference type="Proteomes" id="UP001501321">
    <property type="component" value="Unassembled WGS sequence"/>
</dbReference>
<keyword evidence="9" id="KW-0010">Activator</keyword>
<evidence type="ECO:0000256" key="3">
    <source>
        <dbReference type="ARBA" id="ARBA00022491"/>
    </source>
</evidence>
<feature type="domain" description="PAS" evidence="13">
    <location>
        <begin position="78"/>
        <end position="122"/>
    </location>
</feature>
<keyword evidence="16" id="KW-1185">Reference proteome</keyword>
<dbReference type="InterPro" id="IPR002078">
    <property type="entry name" value="Sigma_54_int"/>
</dbReference>
<dbReference type="InterPro" id="IPR003593">
    <property type="entry name" value="AAA+_ATPase"/>
</dbReference>
<dbReference type="InterPro" id="IPR000014">
    <property type="entry name" value="PAS"/>
</dbReference>
<dbReference type="PROSITE" id="PS00688">
    <property type="entry name" value="SIGMA54_INTERACT_3"/>
    <property type="match status" value="1"/>
</dbReference>